<evidence type="ECO:0000313" key="4">
    <source>
        <dbReference type="EMBL" id="GAA3746942.1"/>
    </source>
</evidence>
<sequence length="705" mass="81225">MNYLPLKLLISILLFCLSFFANAQAQNETTKDSISNQLNEVVISREKKTITNLNGNIKVDVANSVYSTIPNPIDLLSKLPSVQISSDRENISIVGKGNPLIYIDGQKGTINDLNALSVADIKTIEIIKNPSSKYEAEGRAVILITRKWSKKDSFKTEISEVASFKRNYNNYLGFNSSFKKDKIEWKANFNYNRRNPWENHSLEYEMPKASIISNYDVTANSNVKEYVFGGSVFYKINEDDYLSVNINGKMRNDTFDINTFTFNQNQNQINNILTFSENSSSKNFINSFINYSKKIKAIDTKMFIGFQGSNYNQHLLSLVQNNFNDTAFEFSQNRDQKFNVDVLSGRIDLEKKFKNDLNWEYGALYLAAKSKSDYDVFDYENNQSTTFEYYFKEANSAAYSQLSGKIKKVNFSVGLRVENTNVTGKYSNESSDLVDKNYTNLFPKVQFSFSLDSVKSINVDYSKSISRPNYSSLSMIAAYINPYFIYGNNINLGPTFMDVLSATFQYHDKSVKLTIYENKNPIYQDFVFDKETNVMTFTSKNFKKESGYNIEFTLPFKYKFWENTNSLIFATNKIEDDLALFNSSKTYLYYYSNNTFNLPKDFTFVLSFWGSTKQKEGVFERGAMLIFDLSLAKKLGKNWNCVLSYNDLFKNMIYTEKFTINAISSKVRYLGDANEISIAVRYSFGKVKDSEFKQKSVNESENRIR</sequence>
<evidence type="ECO:0000259" key="2">
    <source>
        <dbReference type="Pfam" id="PF07715"/>
    </source>
</evidence>
<dbReference type="Gene3D" id="2.170.130.10">
    <property type="entry name" value="TonB-dependent receptor, plug domain"/>
    <property type="match status" value="1"/>
</dbReference>
<dbReference type="EMBL" id="BAABDT010000006">
    <property type="protein sequence ID" value="GAA3746942.1"/>
    <property type="molecule type" value="Genomic_DNA"/>
</dbReference>
<feature type="signal peptide" evidence="1">
    <location>
        <begin position="1"/>
        <end position="23"/>
    </location>
</feature>
<keyword evidence="5" id="KW-1185">Reference proteome</keyword>
<organism evidence="4 5">
    <name type="scientific">Flavobacterium ginsengisoli</name>
    <dbReference type="NCBI Taxonomy" id="871694"/>
    <lineage>
        <taxon>Bacteria</taxon>
        <taxon>Pseudomonadati</taxon>
        <taxon>Bacteroidota</taxon>
        <taxon>Flavobacteriia</taxon>
        <taxon>Flavobacteriales</taxon>
        <taxon>Flavobacteriaceae</taxon>
        <taxon>Flavobacterium</taxon>
    </lineage>
</organism>
<dbReference type="Pfam" id="PF07715">
    <property type="entry name" value="Plug"/>
    <property type="match status" value="1"/>
</dbReference>
<dbReference type="RefSeq" id="WP_345159615.1">
    <property type="nucleotide sequence ID" value="NZ_BAABDT010000006.1"/>
</dbReference>
<dbReference type="InterPro" id="IPR041700">
    <property type="entry name" value="OMP_b-brl_3"/>
</dbReference>
<dbReference type="Pfam" id="PF14905">
    <property type="entry name" value="OMP_b-brl_3"/>
    <property type="match status" value="1"/>
</dbReference>
<evidence type="ECO:0000313" key="5">
    <source>
        <dbReference type="Proteomes" id="UP001501367"/>
    </source>
</evidence>
<feature type="domain" description="Outer membrane protein beta-barrel" evidence="3">
    <location>
        <begin position="294"/>
        <end position="679"/>
    </location>
</feature>
<dbReference type="InterPro" id="IPR012910">
    <property type="entry name" value="Plug_dom"/>
</dbReference>
<keyword evidence="1" id="KW-0732">Signal</keyword>
<dbReference type="SUPFAM" id="SSF56935">
    <property type="entry name" value="Porins"/>
    <property type="match status" value="1"/>
</dbReference>
<dbReference type="Proteomes" id="UP001501367">
    <property type="component" value="Unassembled WGS sequence"/>
</dbReference>
<protein>
    <submittedName>
        <fullName evidence="4">Outer membrane beta-barrel family protein</fullName>
    </submittedName>
</protein>
<dbReference type="InterPro" id="IPR037066">
    <property type="entry name" value="Plug_dom_sf"/>
</dbReference>
<feature type="chain" id="PRO_5047441695" evidence="1">
    <location>
        <begin position="24"/>
        <end position="705"/>
    </location>
</feature>
<name>A0ABP7FSW7_9FLAO</name>
<gene>
    <name evidence="4" type="ORF">GCM10022422_34250</name>
</gene>
<accession>A0ABP7FSW7</accession>
<feature type="domain" description="TonB-dependent receptor plug" evidence="2">
    <location>
        <begin position="71"/>
        <end position="134"/>
    </location>
</feature>
<evidence type="ECO:0000256" key="1">
    <source>
        <dbReference type="SAM" id="SignalP"/>
    </source>
</evidence>
<reference evidence="5" key="1">
    <citation type="journal article" date="2019" name="Int. J. Syst. Evol. Microbiol.">
        <title>The Global Catalogue of Microorganisms (GCM) 10K type strain sequencing project: providing services to taxonomists for standard genome sequencing and annotation.</title>
        <authorList>
            <consortium name="The Broad Institute Genomics Platform"/>
            <consortium name="The Broad Institute Genome Sequencing Center for Infectious Disease"/>
            <person name="Wu L."/>
            <person name="Ma J."/>
        </authorList>
    </citation>
    <scope>NUCLEOTIDE SEQUENCE [LARGE SCALE GENOMIC DNA]</scope>
    <source>
        <strain evidence="5">JCM 17336</strain>
    </source>
</reference>
<evidence type="ECO:0000259" key="3">
    <source>
        <dbReference type="Pfam" id="PF14905"/>
    </source>
</evidence>
<proteinExistence type="predicted"/>
<comment type="caution">
    <text evidence="4">The sequence shown here is derived from an EMBL/GenBank/DDBJ whole genome shotgun (WGS) entry which is preliminary data.</text>
</comment>